<organism evidence="12 13">
    <name type="scientific">Orchesella cincta</name>
    <name type="common">Springtail</name>
    <name type="synonym">Podura cincta</name>
    <dbReference type="NCBI Taxonomy" id="48709"/>
    <lineage>
        <taxon>Eukaryota</taxon>
        <taxon>Metazoa</taxon>
        <taxon>Ecdysozoa</taxon>
        <taxon>Arthropoda</taxon>
        <taxon>Hexapoda</taxon>
        <taxon>Collembola</taxon>
        <taxon>Entomobryomorpha</taxon>
        <taxon>Entomobryoidea</taxon>
        <taxon>Orchesellidae</taxon>
        <taxon>Orchesellinae</taxon>
        <taxon>Orchesella</taxon>
    </lineage>
</organism>
<evidence type="ECO:0000256" key="4">
    <source>
        <dbReference type="ARBA" id="ARBA00022692"/>
    </source>
</evidence>
<feature type="transmembrane region" description="Helical" evidence="11">
    <location>
        <begin position="211"/>
        <end position="230"/>
    </location>
</feature>
<dbReference type="PANTHER" id="PTHR12869:SF0">
    <property type="entry name" value="BOS COMPLEX SUBUNIT TMEM147"/>
    <property type="match status" value="1"/>
</dbReference>
<evidence type="ECO:0000256" key="11">
    <source>
        <dbReference type="SAM" id="Phobius"/>
    </source>
</evidence>
<evidence type="ECO:0000256" key="2">
    <source>
        <dbReference type="ARBA" id="ARBA00004651"/>
    </source>
</evidence>
<gene>
    <name evidence="12" type="ORF">Ocin01_10578</name>
</gene>
<dbReference type="OrthoDB" id="9993532at2759"/>
<evidence type="ECO:0000256" key="1">
    <source>
        <dbReference type="ARBA" id="ARBA00004477"/>
    </source>
</evidence>
<evidence type="ECO:0000313" key="12">
    <source>
        <dbReference type="EMBL" id="ODM96100.1"/>
    </source>
</evidence>
<dbReference type="STRING" id="48709.A0A1D2MSN1"/>
<keyword evidence="6 11" id="KW-1133">Transmembrane helix</keyword>
<dbReference type="PANTHER" id="PTHR12869">
    <property type="entry name" value="SMALL SEVEN TRANSMEMBRANE DOMAIN-CONTAINING PROTEIN"/>
    <property type="match status" value="1"/>
</dbReference>
<keyword evidence="3" id="KW-1003">Cell membrane</keyword>
<feature type="transmembrane region" description="Helical" evidence="11">
    <location>
        <begin position="150"/>
        <end position="169"/>
    </location>
</feature>
<evidence type="ECO:0000256" key="7">
    <source>
        <dbReference type="ARBA" id="ARBA00023136"/>
    </source>
</evidence>
<comment type="similarity">
    <text evidence="8">Belongs to the TMEM147 family.</text>
</comment>
<proteinExistence type="inferred from homology"/>
<dbReference type="EMBL" id="LJIJ01000578">
    <property type="protein sequence ID" value="ODM96100.1"/>
    <property type="molecule type" value="Genomic_DNA"/>
</dbReference>
<evidence type="ECO:0000256" key="8">
    <source>
        <dbReference type="ARBA" id="ARBA00034739"/>
    </source>
</evidence>
<dbReference type="OMA" id="SKCVYAG"/>
<feature type="transmembrane region" description="Helical" evidence="11">
    <location>
        <begin position="181"/>
        <end position="199"/>
    </location>
</feature>
<protein>
    <recommendedName>
        <fullName evidence="9">BOS complex subunit TMEM147</fullName>
    </recommendedName>
    <alternativeName>
        <fullName evidence="10">Transmembrane protein 147</fullName>
    </alternativeName>
</protein>
<keyword evidence="4 11" id="KW-0812">Transmembrane</keyword>
<evidence type="ECO:0000256" key="3">
    <source>
        <dbReference type="ARBA" id="ARBA00022475"/>
    </source>
</evidence>
<comment type="caution">
    <text evidence="12">The sequence shown here is derived from an EMBL/GenBank/DDBJ whole genome shotgun (WGS) entry which is preliminary data.</text>
</comment>
<keyword evidence="7 11" id="KW-0472">Membrane</keyword>
<reference evidence="12 13" key="1">
    <citation type="journal article" date="2016" name="Genome Biol. Evol.">
        <title>Gene Family Evolution Reflects Adaptation to Soil Environmental Stressors in the Genome of the Collembolan Orchesella cincta.</title>
        <authorList>
            <person name="Faddeeva-Vakhrusheva A."/>
            <person name="Derks M.F."/>
            <person name="Anvar S.Y."/>
            <person name="Agamennone V."/>
            <person name="Suring W."/>
            <person name="Smit S."/>
            <person name="van Straalen N.M."/>
            <person name="Roelofs D."/>
        </authorList>
    </citation>
    <scope>NUCLEOTIDE SEQUENCE [LARGE SCALE GENOMIC DNA]</scope>
    <source>
        <tissue evidence="12">Mixed pool</tissue>
    </source>
</reference>
<evidence type="ECO:0000256" key="5">
    <source>
        <dbReference type="ARBA" id="ARBA00022824"/>
    </source>
</evidence>
<evidence type="ECO:0000313" key="13">
    <source>
        <dbReference type="Proteomes" id="UP000094527"/>
    </source>
</evidence>
<dbReference type="AlphaFoldDB" id="A0A1D2MSN1"/>
<keyword evidence="13" id="KW-1185">Reference proteome</keyword>
<accession>A0A1D2MSN1</accession>
<sequence>MTFYHFGNCIALAYLPYYLAYKHSGLSEYGAFWKCVATGMIYALTQLCKMLVLATFFPVPGSQRDAAVTLDAFQDVKNPLTLEFFKASIDLADLIGMYIALSRIPGRGHSKCLTAGIGWGTAELILSRFLTIWVGAKGIEFNWKYIQMSFDANISMVQHIMTAALVWLWSRHDVKPSFYPVVAILAIIGVYKGLLIDIFSLASHIDPWTSLVIKLIITAFLGGLTIRVYSTVA</sequence>
<dbReference type="Pfam" id="PF09767">
    <property type="entry name" value="DUF2053"/>
    <property type="match status" value="1"/>
</dbReference>
<dbReference type="GO" id="GO:0005886">
    <property type="term" value="C:plasma membrane"/>
    <property type="evidence" value="ECO:0007669"/>
    <property type="project" value="UniProtKB-SubCell"/>
</dbReference>
<comment type="subcellular location">
    <subcellularLocation>
        <location evidence="2">Cell membrane</location>
        <topology evidence="2">Multi-pass membrane protein</topology>
    </subcellularLocation>
    <subcellularLocation>
        <location evidence="1">Endoplasmic reticulum membrane</location>
        <topology evidence="1">Multi-pass membrane protein</topology>
    </subcellularLocation>
</comment>
<dbReference type="GO" id="GO:0005789">
    <property type="term" value="C:endoplasmic reticulum membrane"/>
    <property type="evidence" value="ECO:0007669"/>
    <property type="project" value="UniProtKB-SubCell"/>
</dbReference>
<evidence type="ECO:0000256" key="9">
    <source>
        <dbReference type="ARBA" id="ARBA00034846"/>
    </source>
</evidence>
<dbReference type="Proteomes" id="UP000094527">
    <property type="component" value="Unassembled WGS sequence"/>
</dbReference>
<evidence type="ECO:0000256" key="6">
    <source>
        <dbReference type="ARBA" id="ARBA00022989"/>
    </source>
</evidence>
<dbReference type="InterPro" id="IPR019164">
    <property type="entry name" value="TMEM147"/>
</dbReference>
<name>A0A1D2MSN1_ORCCI</name>
<keyword evidence="5" id="KW-0256">Endoplasmic reticulum</keyword>
<evidence type="ECO:0000256" key="10">
    <source>
        <dbReference type="ARBA" id="ARBA00034899"/>
    </source>
</evidence>